<feature type="transmembrane region" description="Helical" evidence="8">
    <location>
        <begin position="144"/>
        <end position="168"/>
    </location>
</feature>
<accession>C5BSQ3</accession>
<gene>
    <name evidence="9" type="ordered locus">TERTU_1455</name>
</gene>
<dbReference type="eggNOG" id="ENOG5030SW9">
    <property type="taxonomic scope" value="Bacteria"/>
</dbReference>
<dbReference type="Proteomes" id="UP000009080">
    <property type="component" value="Chromosome"/>
</dbReference>
<feature type="transmembrane region" description="Helical" evidence="8">
    <location>
        <begin position="191"/>
        <end position="217"/>
    </location>
</feature>
<evidence type="ECO:0000256" key="2">
    <source>
        <dbReference type="ARBA" id="ARBA00022475"/>
    </source>
</evidence>
<keyword evidence="2" id="KW-1003">Cell membrane</keyword>
<feature type="transmembrane region" description="Helical" evidence="8">
    <location>
        <begin position="312"/>
        <end position="334"/>
    </location>
</feature>
<dbReference type="KEGG" id="ttu:TERTU_1455"/>
<evidence type="ECO:0000313" key="9">
    <source>
        <dbReference type="EMBL" id="ACR13663.1"/>
    </source>
</evidence>
<evidence type="ECO:0000256" key="5">
    <source>
        <dbReference type="ARBA" id="ARBA00022989"/>
    </source>
</evidence>
<feature type="transmembrane region" description="Helical" evidence="8">
    <location>
        <begin position="386"/>
        <end position="406"/>
    </location>
</feature>
<keyword evidence="4 8" id="KW-0812">Transmembrane</keyword>
<feature type="transmembrane region" description="Helical" evidence="8">
    <location>
        <begin position="224"/>
        <end position="242"/>
    </location>
</feature>
<dbReference type="OrthoDB" id="9901397at2"/>
<evidence type="ECO:0000256" key="3">
    <source>
        <dbReference type="ARBA" id="ARBA00022679"/>
    </source>
</evidence>
<dbReference type="AlphaFoldDB" id="C5BSQ3"/>
<organism evidence="9 10">
    <name type="scientific">Teredinibacter turnerae (strain ATCC 39867 / T7901)</name>
    <dbReference type="NCBI Taxonomy" id="377629"/>
    <lineage>
        <taxon>Bacteria</taxon>
        <taxon>Pseudomonadati</taxon>
        <taxon>Pseudomonadota</taxon>
        <taxon>Gammaproteobacteria</taxon>
        <taxon>Cellvibrionales</taxon>
        <taxon>Cellvibrionaceae</taxon>
        <taxon>Teredinibacter</taxon>
    </lineage>
</organism>
<evidence type="ECO:0000256" key="6">
    <source>
        <dbReference type="ARBA" id="ARBA00023136"/>
    </source>
</evidence>
<dbReference type="RefSeq" id="WP_015819778.1">
    <property type="nucleotide sequence ID" value="NC_012997.1"/>
</dbReference>
<sequence>MKASPVIFRVLAVLFAACTLLLLLKPMSGTAPNKFLDGRHLYVSGKIWLSGNSPYDHLLYQRVWAEEMQGENFRPTLYGDQGGDAAHLYPPSLALVTVPVALSGSWNTARWLLAGINILVWLITLSLLWMLISRHTKAAVITKHRALSVAVVVAVASMVSSVAATIYVEQTSLFALAGILGALYFLELRRYWLVAICVLVASIKPHLSLLLMGFILAQPVRRPVFFRAALVVGLFNGIMLLWGGDLNPLPELQRSIADYQHAGGPNDAGILPGLRSLTGWATATVAVLGTLLVAVVALVHRHLVVAEWVTPPFAPQYVALVFLITLLCMPLHIYDYTLLAGTLIALPVLNRVQFVIFAGLFLAGARYINVSTMLGSIGLPVDRSMVLTLATLGLACLLTTACFPMRGTLAVRVWTKPQKRLV</sequence>
<dbReference type="EMBL" id="CP001614">
    <property type="protein sequence ID" value="ACR13663.1"/>
    <property type="molecule type" value="Genomic_DNA"/>
</dbReference>
<dbReference type="GO" id="GO:0016758">
    <property type="term" value="F:hexosyltransferase activity"/>
    <property type="evidence" value="ECO:0007669"/>
    <property type="project" value="InterPro"/>
</dbReference>
<evidence type="ECO:0000256" key="4">
    <source>
        <dbReference type="ARBA" id="ARBA00022692"/>
    </source>
</evidence>
<keyword evidence="10" id="KW-1185">Reference proteome</keyword>
<dbReference type="Pfam" id="PF09594">
    <property type="entry name" value="GT87"/>
    <property type="match status" value="1"/>
</dbReference>
<feature type="transmembrane region" description="Helical" evidence="8">
    <location>
        <begin position="111"/>
        <end position="132"/>
    </location>
</feature>
<evidence type="ECO:0000313" key="10">
    <source>
        <dbReference type="Proteomes" id="UP000009080"/>
    </source>
</evidence>
<proteinExistence type="inferred from homology"/>
<dbReference type="GO" id="GO:0005886">
    <property type="term" value="C:plasma membrane"/>
    <property type="evidence" value="ECO:0007669"/>
    <property type="project" value="UniProtKB-SubCell"/>
</dbReference>
<feature type="transmembrane region" description="Helical" evidence="8">
    <location>
        <begin position="280"/>
        <end position="300"/>
    </location>
</feature>
<comment type="similarity">
    <text evidence="7">Belongs to the glycosyltransferase 87 family.</text>
</comment>
<dbReference type="InterPro" id="IPR018584">
    <property type="entry name" value="GT87"/>
</dbReference>
<name>C5BSQ3_TERTT</name>
<reference evidence="9 10" key="1">
    <citation type="journal article" date="2009" name="PLoS ONE">
        <title>The complete genome of Teredinibacter turnerae T7901: an intracellular endosymbiont of marine wood-boring bivalves (shipworms).</title>
        <authorList>
            <person name="Yang J.C."/>
            <person name="Madupu R."/>
            <person name="Durkin A.S."/>
            <person name="Ekborg N.A."/>
            <person name="Pedamallu C.S."/>
            <person name="Hostetler J.B."/>
            <person name="Radune D."/>
            <person name="Toms B.S."/>
            <person name="Henrissat B."/>
            <person name="Coutinho P.M."/>
            <person name="Schwarz S."/>
            <person name="Field L."/>
            <person name="Trindade-Silva A.E."/>
            <person name="Soares C.A.G."/>
            <person name="Elshahawi S."/>
            <person name="Hanora A."/>
            <person name="Schmidt E.W."/>
            <person name="Haygood M.G."/>
            <person name="Posfai J."/>
            <person name="Benner J."/>
            <person name="Madinger C."/>
            <person name="Nove J."/>
            <person name="Anton B."/>
            <person name="Chaudhary K."/>
            <person name="Foster J."/>
            <person name="Holman A."/>
            <person name="Kumar S."/>
            <person name="Lessard P.A."/>
            <person name="Luyten Y.A."/>
            <person name="Slatko B."/>
            <person name="Wood N."/>
            <person name="Wu B."/>
            <person name="Teplitski M."/>
            <person name="Mougous J.D."/>
            <person name="Ward N."/>
            <person name="Eisen J.A."/>
            <person name="Badger J.H."/>
            <person name="Distel D.L."/>
        </authorList>
    </citation>
    <scope>NUCLEOTIDE SEQUENCE [LARGE SCALE GENOMIC DNA]</scope>
    <source>
        <strain evidence="10">ATCC 39867 / T7901</strain>
    </source>
</reference>
<dbReference type="HOGENOM" id="CLU_643936_0_0_6"/>
<comment type="subcellular location">
    <subcellularLocation>
        <location evidence="1">Cell membrane</location>
        <topology evidence="1">Multi-pass membrane protein</topology>
    </subcellularLocation>
</comment>
<keyword evidence="3" id="KW-0808">Transferase</keyword>
<evidence type="ECO:0000256" key="7">
    <source>
        <dbReference type="ARBA" id="ARBA00024033"/>
    </source>
</evidence>
<evidence type="ECO:0000256" key="1">
    <source>
        <dbReference type="ARBA" id="ARBA00004651"/>
    </source>
</evidence>
<protein>
    <submittedName>
        <fullName evidence="9">Membrane protein</fullName>
    </submittedName>
</protein>
<feature type="transmembrane region" description="Helical" evidence="8">
    <location>
        <begin position="354"/>
        <end position="374"/>
    </location>
</feature>
<evidence type="ECO:0000256" key="8">
    <source>
        <dbReference type="SAM" id="Phobius"/>
    </source>
</evidence>
<keyword evidence="6 8" id="KW-0472">Membrane</keyword>
<keyword evidence="5 8" id="KW-1133">Transmembrane helix</keyword>